<keyword evidence="3" id="KW-1185">Reference proteome</keyword>
<sequence>MTVGRILFTKFVVEDLPRALAFYGEAFGFTERRRIALPGLEEVLIGLADDSFTLVLYHHTDDRALVRGDNHGPLGLSTRDIQAAWDRAIAAGATSVRPPEDLPGMRIAFLDDPEGHTIELIQYLRENTREGASE</sequence>
<protein>
    <submittedName>
        <fullName evidence="2">Glyoxalase-like domain protein</fullName>
    </submittedName>
</protein>
<dbReference type="SUPFAM" id="SSF54593">
    <property type="entry name" value="Glyoxalase/Bleomycin resistance protein/Dihydroxybiphenyl dioxygenase"/>
    <property type="match status" value="1"/>
</dbReference>
<dbReference type="Proteomes" id="UP000197783">
    <property type="component" value="Unassembled WGS sequence"/>
</dbReference>
<feature type="domain" description="VOC" evidence="1">
    <location>
        <begin position="5"/>
        <end position="123"/>
    </location>
</feature>
<dbReference type="AlphaFoldDB" id="A0A245ZS54"/>
<dbReference type="OrthoDB" id="7407907at2"/>
<evidence type="ECO:0000313" key="2">
    <source>
        <dbReference type="EMBL" id="OWK32564.1"/>
    </source>
</evidence>
<gene>
    <name evidence="2" type="ORF">SPMU_08970</name>
</gene>
<dbReference type="EMBL" id="NBBJ01000001">
    <property type="protein sequence ID" value="OWK32564.1"/>
    <property type="molecule type" value="Genomic_DNA"/>
</dbReference>
<dbReference type="Pfam" id="PF00903">
    <property type="entry name" value="Glyoxalase"/>
    <property type="match status" value="1"/>
</dbReference>
<proteinExistence type="predicted"/>
<accession>A0A245ZS54</accession>
<dbReference type="InterPro" id="IPR029068">
    <property type="entry name" value="Glyas_Bleomycin-R_OHBP_Dase"/>
</dbReference>
<dbReference type="InterPro" id="IPR037523">
    <property type="entry name" value="VOC_core"/>
</dbReference>
<name>A0A245ZS54_9SPHN</name>
<organism evidence="2 3">
    <name type="scientific">Sphingomonas mucosissima</name>
    <dbReference type="NCBI Taxonomy" id="370959"/>
    <lineage>
        <taxon>Bacteria</taxon>
        <taxon>Pseudomonadati</taxon>
        <taxon>Pseudomonadota</taxon>
        <taxon>Alphaproteobacteria</taxon>
        <taxon>Sphingomonadales</taxon>
        <taxon>Sphingomonadaceae</taxon>
        <taxon>Sphingomonas</taxon>
    </lineage>
</organism>
<dbReference type="RefSeq" id="WP_088332280.1">
    <property type="nucleotide sequence ID" value="NZ_NBBJ01000001.1"/>
</dbReference>
<dbReference type="InterPro" id="IPR052164">
    <property type="entry name" value="Anthracycline_SecMetBiosynth"/>
</dbReference>
<dbReference type="InterPro" id="IPR004360">
    <property type="entry name" value="Glyas_Fos-R_dOase_dom"/>
</dbReference>
<dbReference type="Gene3D" id="3.10.180.10">
    <property type="entry name" value="2,3-Dihydroxybiphenyl 1,2-Dioxygenase, domain 1"/>
    <property type="match status" value="1"/>
</dbReference>
<reference evidence="2 3" key="1">
    <citation type="submission" date="2017-03" db="EMBL/GenBank/DDBJ databases">
        <title>Genome sequence of Sphingomonas mucosissima DSM 17494.</title>
        <authorList>
            <person name="Poehlein A."/>
            <person name="Wuebbeler J.H."/>
            <person name="Steinbuechel A."/>
            <person name="Daniel R."/>
        </authorList>
    </citation>
    <scope>NUCLEOTIDE SEQUENCE [LARGE SCALE GENOMIC DNA]</scope>
    <source>
        <strain evidence="2 3">DSM 17494</strain>
    </source>
</reference>
<dbReference type="PANTHER" id="PTHR33993">
    <property type="entry name" value="GLYOXALASE-RELATED"/>
    <property type="match status" value="1"/>
</dbReference>
<dbReference type="PROSITE" id="PS51819">
    <property type="entry name" value="VOC"/>
    <property type="match status" value="1"/>
</dbReference>
<evidence type="ECO:0000313" key="3">
    <source>
        <dbReference type="Proteomes" id="UP000197783"/>
    </source>
</evidence>
<comment type="caution">
    <text evidence="2">The sequence shown here is derived from an EMBL/GenBank/DDBJ whole genome shotgun (WGS) entry which is preliminary data.</text>
</comment>
<evidence type="ECO:0000259" key="1">
    <source>
        <dbReference type="PROSITE" id="PS51819"/>
    </source>
</evidence>